<proteinExistence type="predicted"/>
<evidence type="ECO:0000313" key="1">
    <source>
        <dbReference type="EMBL" id="OGD85682.1"/>
    </source>
</evidence>
<organism evidence="1 2">
    <name type="scientific">Candidatus Curtissbacteria bacterium RBG_16_39_7</name>
    <dbReference type="NCBI Taxonomy" id="1797707"/>
    <lineage>
        <taxon>Bacteria</taxon>
        <taxon>Candidatus Curtissiibacteriota</taxon>
    </lineage>
</organism>
<dbReference type="AlphaFoldDB" id="A0A1F5G1D4"/>
<protein>
    <submittedName>
        <fullName evidence="1">Uncharacterized protein</fullName>
    </submittedName>
</protein>
<dbReference type="Proteomes" id="UP000176628">
    <property type="component" value="Unassembled WGS sequence"/>
</dbReference>
<comment type="caution">
    <text evidence="1">The sequence shown here is derived from an EMBL/GenBank/DDBJ whole genome shotgun (WGS) entry which is preliminary data.</text>
</comment>
<accession>A0A1F5G1D4</accession>
<evidence type="ECO:0000313" key="2">
    <source>
        <dbReference type="Proteomes" id="UP000176628"/>
    </source>
</evidence>
<name>A0A1F5G1D4_9BACT</name>
<gene>
    <name evidence="1" type="ORF">A2Z23_02460</name>
</gene>
<reference evidence="1 2" key="1">
    <citation type="journal article" date="2016" name="Nat. Commun.">
        <title>Thousands of microbial genomes shed light on interconnected biogeochemical processes in an aquifer system.</title>
        <authorList>
            <person name="Anantharaman K."/>
            <person name="Brown C.T."/>
            <person name="Hug L.A."/>
            <person name="Sharon I."/>
            <person name="Castelle C.J."/>
            <person name="Probst A.J."/>
            <person name="Thomas B.C."/>
            <person name="Singh A."/>
            <person name="Wilkins M.J."/>
            <person name="Karaoz U."/>
            <person name="Brodie E.L."/>
            <person name="Williams K.H."/>
            <person name="Hubbard S.S."/>
            <person name="Banfield J.F."/>
        </authorList>
    </citation>
    <scope>NUCLEOTIDE SEQUENCE [LARGE SCALE GENOMIC DNA]</scope>
</reference>
<sequence>MKKEKGNTFETEKLDRSIIITARNLRRVGLSYTDMDDSELLETAMAVLGEKKGRSFSPVICRFFQEDADWRTCF</sequence>
<dbReference type="EMBL" id="MFAV01000047">
    <property type="protein sequence ID" value="OGD85682.1"/>
    <property type="molecule type" value="Genomic_DNA"/>
</dbReference>